<evidence type="ECO:0000313" key="2">
    <source>
        <dbReference type="EMBL" id="SDK61290.1"/>
    </source>
</evidence>
<dbReference type="PANTHER" id="PTHR43267">
    <property type="entry name" value="TRNA THREONYLCARBAMOYLADENOSINE DEHYDRATASE"/>
    <property type="match status" value="1"/>
</dbReference>
<dbReference type="Pfam" id="PF00899">
    <property type="entry name" value="ThiF"/>
    <property type="match status" value="1"/>
</dbReference>
<dbReference type="GO" id="GO:0061504">
    <property type="term" value="P:cyclic threonylcarbamoyladenosine biosynthetic process"/>
    <property type="evidence" value="ECO:0007669"/>
    <property type="project" value="TreeGrafter"/>
</dbReference>
<keyword evidence="3" id="KW-1185">Reference proteome</keyword>
<feature type="domain" description="THIF-type NAD/FAD binding fold" evidence="1">
    <location>
        <begin position="31"/>
        <end position="249"/>
    </location>
</feature>
<protein>
    <submittedName>
        <fullName evidence="2">tRNA A37 threonylcarbamoyladenosine dehydratase</fullName>
    </submittedName>
</protein>
<gene>
    <name evidence="2" type="ORF">SAMN05192566_1894</name>
</gene>
<reference evidence="3" key="1">
    <citation type="submission" date="2016-10" db="EMBL/GenBank/DDBJ databases">
        <authorList>
            <person name="Varghese N."/>
            <person name="Submissions S."/>
        </authorList>
    </citation>
    <scope>NUCLEOTIDE SEQUENCE [LARGE SCALE GENOMIC DNA]</scope>
    <source>
        <strain evidence="3">CBMB127</strain>
    </source>
</reference>
<name>A0A1G9DBR6_9PROT</name>
<dbReference type="Gene3D" id="3.40.50.720">
    <property type="entry name" value="NAD(P)-binding Rossmann-like Domain"/>
    <property type="match status" value="1"/>
</dbReference>
<dbReference type="SUPFAM" id="SSF69572">
    <property type="entry name" value="Activating enzymes of the ubiquitin-like proteins"/>
    <property type="match status" value="1"/>
</dbReference>
<dbReference type="GO" id="GO:0008641">
    <property type="term" value="F:ubiquitin-like modifier activating enzyme activity"/>
    <property type="evidence" value="ECO:0007669"/>
    <property type="project" value="InterPro"/>
</dbReference>
<dbReference type="EMBL" id="FNFX01000003">
    <property type="protein sequence ID" value="SDK61290.1"/>
    <property type="molecule type" value="Genomic_DNA"/>
</dbReference>
<dbReference type="STRING" id="492660.SAMN05192566_1894"/>
<dbReference type="GO" id="GO:0061503">
    <property type="term" value="F:tRNA threonylcarbamoyladenosine dehydratase"/>
    <property type="evidence" value="ECO:0007669"/>
    <property type="project" value="TreeGrafter"/>
</dbReference>
<dbReference type="CDD" id="cd00755">
    <property type="entry name" value="YgdL_like"/>
    <property type="match status" value="1"/>
</dbReference>
<sequence>MLLLNQPNFDIFPGMTTEIDIERRFSGVRRLYGEQGLAWLQNAHVLVIGIGGVGSWTVEALARNAVGQLTLVDLDNIAESNINRQIHALDKNIGKAKVTAMHERIAQINPLCRVVEVEDFITADNMAAILQVRPDIVVDCMDDTKAKIALAAWCKQQGLPLVIVGSAGGKLDATRIRLADLAQVHGDRMLAKIRNQLRRDHGFPKASDVKKSAKFGITAVYSDEPVEKPVEACDTDAGLTGLHCAGYGSSICVTASFGFIAAQHALQQLLLPR</sequence>
<dbReference type="InterPro" id="IPR035985">
    <property type="entry name" value="Ubiquitin-activating_enz"/>
</dbReference>
<accession>A0A1G9DBR6</accession>
<evidence type="ECO:0000259" key="1">
    <source>
        <dbReference type="Pfam" id="PF00899"/>
    </source>
</evidence>
<dbReference type="InterPro" id="IPR000594">
    <property type="entry name" value="ThiF_NAD_FAD-bd"/>
</dbReference>
<dbReference type="InterPro" id="IPR045886">
    <property type="entry name" value="ThiF/MoeB/HesA"/>
</dbReference>
<dbReference type="AlphaFoldDB" id="A0A1G9DBR6"/>
<evidence type="ECO:0000313" key="3">
    <source>
        <dbReference type="Proteomes" id="UP000198629"/>
    </source>
</evidence>
<organism evidence="2 3">
    <name type="scientific">Methylophilus rhizosphaerae</name>
    <dbReference type="NCBI Taxonomy" id="492660"/>
    <lineage>
        <taxon>Bacteria</taxon>
        <taxon>Pseudomonadati</taxon>
        <taxon>Pseudomonadota</taxon>
        <taxon>Betaproteobacteria</taxon>
        <taxon>Nitrosomonadales</taxon>
        <taxon>Methylophilaceae</taxon>
        <taxon>Methylophilus</taxon>
    </lineage>
</organism>
<dbReference type="Proteomes" id="UP000198629">
    <property type="component" value="Unassembled WGS sequence"/>
</dbReference>
<dbReference type="PANTHER" id="PTHR43267:SF1">
    <property type="entry name" value="TRNA THREONYLCARBAMOYLADENOSINE DEHYDRATASE"/>
    <property type="match status" value="1"/>
</dbReference>
<proteinExistence type="predicted"/>